<feature type="non-terminal residue" evidence="1">
    <location>
        <position position="322"/>
    </location>
</feature>
<dbReference type="EMBL" id="MU853358">
    <property type="protein sequence ID" value="KAK4109212.1"/>
    <property type="molecule type" value="Genomic_DNA"/>
</dbReference>
<evidence type="ECO:0000313" key="2">
    <source>
        <dbReference type="Proteomes" id="UP001302812"/>
    </source>
</evidence>
<organism evidence="1 2">
    <name type="scientific">Canariomyces notabilis</name>
    <dbReference type="NCBI Taxonomy" id="2074819"/>
    <lineage>
        <taxon>Eukaryota</taxon>
        <taxon>Fungi</taxon>
        <taxon>Dikarya</taxon>
        <taxon>Ascomycota</taxon>
        <taxon>Pezizomycotina</taxon>
        <taxon>Sordariomycetes</taxon>
        <taxon>Sordariomycetidae</taxon>
        <taxon>Sordariales</taxon>
        <taxon>Chaetomiaceae</taxon>
        <taxon>Canariomyces</taxon>
    </lineage>
</organism>
<dbReference type="Proteomes" id="UP001302812">
    <property type="component" value="Unassembled WGS sequence"/>
</dbReference>
<protein>
    <submittedName>
        <fullName evidence="1">Uncharacterized protein</fullName>
    </submittedName>
</protein>
<evidence type="ECO:0000313" key="1">
    <source>
        <dbReference type="EMBL" id="KAK4109212.1"/>
    </source>
</evidence>
<accession>A0AAN6T9V8</accession>
<reference evidence="1" key="2">
    <citation type="submission" date="2023-05" db="EMBL/GenBank/DDBJ databases">
        <authorList>
            <consortium name="Lawrence Berkeley National Laboratory"/>
            <person name="Steindorff A."/>
            <person name="Hensen N."/>
            <person name="Bonometti L."/>
            <person name="Westerberg I."/>
            <person name="Brannstrom I.O."/>
            <person name="Guillou S."/>
            <person name="Cros-Aarteil S."/>
            <person name="Calhoun S."/>
            <person name="Haridas S."/>
            <person name="Kuo A."/>
            <person name="Mondo S."/>
            <person name="Pangilinan J."/>
            <person name="Riley R."/>
            <person name="Labutti K."/>
            <person name="Andreopoulos B."/>
            <person name="Lipzen A."/>
            <person name="Chen C."/>
            <person name="Yanf M."/>
            <person name="Daum C."/>
            <person name="Ng V."/>
            <person name="Clum A."/>
            <person name="Ohm R."/>
            <person name="Martin F."/>
            <person name="Silar P."/>
            <person name="Natvig D."/>
            <person name="Lalanne C."/>
            <person name="Gautier V."/>
            <person name="Ament-Velasquez S.L."/>
            <person name="Kruys A."/>
            <person name="Hutchinson M.I."/>
            <person name="Powell A.J."/>
            <person name="Barry K."/>
            <person name="Miller A.N."/>
            <person name="Grigoriev I.V."/>
            <person name="Debuchy R."/>
            <person name="Gladieux P."/>
            <person name="Thoren M.H."/>
            <person name="Johannesson H."/>
        </authorList>
    </citation>
    <scope>NUCLEOTIDE SEQUENCE</scope>
    <source>
        <strain evidence="1">CBS 508.74</strain>
    </source>
</reference>
<dbReference type="GeneID" id="89937978"/>
<comment type="caution">
    <text evidence="1">The sequence shown here is derived from an EMBL/GenBank/DDBJ whole genome shotgun (WGS) entry which is preliminary data.</text>
</comment>
<sequence length="322" mass="36312">MASSESSTLSPPARITALTDTDREFILAWHLLNEASQICKPCKASIIVAFWESLKQDGREVQLTAQHLAHLELLPFETQLRIDIALYQDLIRYAKDPVAFENRWRQRWMPMFEAAIAITAVPGAEEWMTKLWCACAGMYTARDVELQRELVGLDMYNFESMHVRRLFVGSEPFLGDACVTRTRKKCQEVLESYIDPRTLRVHDSGCDSEDPLPLAPTLTIFQAWDLQQSPDRLKMALGKVGRDEAEQAVKKLQTKLNEFEVILLRLDRPFVEETQKGTGASSASTGVTPDWIPDTAAPAQVGNLHPIARPDVTKSTLYSTCE</sequence>
<dbReference type="AlphaFoldDB" id="A0AAN6T9V8"/>
<proteinExistence type="predicted"/>
<reference evidence="1" key="1">
    <citation type="journal article" date="2023" name="Mol. Phylogenet. Evol.">
        <title>Genome-scale phylogeny and comparative genomics of the fungal order Sordariales.</title>
        <authorList>
            <person name="Hensen N."/>
            <person name="Bonometti L."/>
            <person name="Westerberg I."/>
            <person name="Brannstrom I.O."/>
            <person name="Guillou S."/>
            <person name="Cros-Aarteil S."/>
            <person name="Calhoun S."/>
            <person name="Haridas S."/>
            <person name="Kuo A."/>
            <person name="Mondo S."/>
            <person name="Pangilinan J."/>
            <person name="Riley R."/>
            <person name="LaButti K."/>
            <person name="Andreopoulos B."/>
            <person name="Lipzen A."/>
            <person name="Chen C."/>
            <person name="Yan M."/>
            <person name="Daum C."/>
            <person name="Ng V."/>
            <person name="Clum A."/>
            <person name="Steindorff A."/>
            <person name="Ohm R.A."/>
            <person name="Martin F."/>
            <person name="Silar P."/>
            <person name="Natvig D.O."/>
            <person name="Lalanne C."/>
            <person name="Gautier V."/>
            <person name="Ament-Velasquez S.L."/>
            <person name="Kruys A."/>
            <person name="Hutchinson M.I."/>
            <person name="Powell A.J."/>
            <person name="Barry K."/>
            <person name="Miller A.N."/>
            <person name="Grigoriev I.V."/>
            <person name="Debuchy R."/>
            <person name="Gladieux P."/>
            <person name="Hiltunen Thoren M."/>
            <person name="Johannesson H."/>
        </authorList>
    </citation>
    <scope>NUCLEOTIDE SEQUENCE</scope>
    <source>
        <strain evidence="1">CBS 508.74</strain>
    </source>
</reference>
<dbReference type="RefSeq" id="XP_064666782.1">
    <property type="nucleotide sequence ID" value="XM_064813853.1"/>
</dbReference>
<name>A0AAN6T9V8_9PEZI</name>
<gene>
    <name evidence="1" type="ORF">N656DRAFT_771353</name>
</gene>
<keyword evidence="2" id="KW-1185">Reference proteome</keyword>